<dbReference type="EMBL" id="JAESJJ010000021">
    <property type="protein sequence ID" value="MBL3610074.1"/>
    <property type="molecule type" value="Genomic_DNA"/>
</dbReference>
<evidence type="ECO:0000256" key="1">
    <source>
        <dbReference type="SAM" id="MobiDB-lite"/>
    </source>
</evidence>
<feature type="region of interest" description="Disordered" evidence="1">
    <location>
        <begin position="1"/>
        <end position="23"/>
    </location>
</feature>
<accession>A0A0D6AYV5</accession>
<reference evidence="3 5" key="2">
    <citation type="submission" date="2021-01" db="EMBL/GenBank/DDBJ databases">
        <title>Draft genomes of Rhodovulum sulfidophilum.</title>
        <authorList>
            <person name="Guzman M.S."/>
        </authorList>
    </citation>
    <scope>NUCLEOTIDE SEQUENCE [LARGE SCALE GENOMIC DNA]</scope>
    <source>
        <strain evidence="3 5">AB35</strain>
    </source>
</reference>
<organism evidence="2 4">
    <name type="scientific">Rhodovulum sulfidophilum</name>
    <name type="common">Rhodobacter sulfidophilus</name>
    <dbReference type="NCBI Taxonomy" id="35806"/>
    <lineage>
        <taxon>Bacteria</taxon>
        <taxon>Pseudomonadati</taxon>
        <taxon>Pseudomonadota</taxon>
        <taxon>Alphaproteobacteria</taxon>
        <taxon>Rhodobacterales</taxon>
        <taxon>Paracoccaceae</taxon>
        <taxon>Rhodovulum</taxon>
    </lineage>
</organism>
<dbReference type="Proteomes" id="UP000064912">
    <property type="component" value="Chromosome"/>
</dbReference>
<keyword evidence="5" id="KW-1185">Reference proteome</keyword>
<dbReference type="InterPro" id="IPR025528">
    <property type="entry name" value="BrnA_antitoxin"/>
</dbReference>
<evidence type="ECO:0000313" key="3">
    <source>
        <dbReference type="EMBL" id="MBL3610074.1"/>
    </source>
</evidence>
<dbReference type="PATRIC" id="fig|35806.4.peg.466"/>
<evidence type="ECO:0000313" key="2">
    <source>
        <dbReference type="EMBL" id="BAQ67624.1"/>
    </source>
</evidence>
<dbReference type="Proteomes" id="UP000604473">
    <property type="component" value="Unassembled WGS sequence"/>
</dbReference>
<reference evidence="2 4" key="1">
    <citation type="submission" date="2015-02" db="EMBL/GenBank/DDBJ databases">
        <title>Genome sequene of Rhodovulum sulfidophilum DSM 2351.</title>
        <authorList>
            <person name="Nagao N."/>
        </authorList>
    </citation>
    <scope>NUCLEOTIDE SEQUENCE [LARGE SCALE GENOMIC DNA]</scope>
    <source>
        <strain evidence="2 4">DSM 2351</strain>
    </source>
</reference>
<evidence type="ECO:0000313" key="5">
    <source>
        <dbReference type="Proteomes" id="UP000604473"/>
    </source>
</evidence>
<gene>
    <name evidence="3" type="ORF">JMM60_14960</name>
    <name evidence="2" type="ORF">NHU_00454</name>
</gene>
<proteinExistence type="predicted"/>
<dbReference type="KEGG" id="rsu:NHU_00454"/>
<sequence length="80" mass="8806">MAESKKHTAPDLSDDAPDLSAPEWQQKFAAAKVRRGRPKAEKTKISTTIRLSPEVIEYFKAGGPGWQSRIDEALRKAAGL</sequence>
<dbReference type="EMBL" id="AP014800">
    <property type="protein sequence ID" value="BAQ67624.1"/>
    <property type="molecule type" value="Genomic_DNA"/>
</dbReference>
<protein>
    <submittedName>
        <fullName evidence="3">BrnA antitoxin family protein</fullName>
    </submittedName>
</protein>
<dbReference type="AlphaFoldDB" id="A0A0D6AYV5"/>
<dbReference type="Pfam" id="PF14384">
    <property type="entry name" value="BrnA_antitoxin"/>
    <property type="match status" value="1"/>
</dbReference>
<dbReference type="GeneID" id="93537739"/>
<name>A0A0D6AYV5_RHOSU</name>
<evidence type="ECO:0000313" key="4">
    <source>
        <dbReference type="Proteomes" id="UP000064912"/>
    </source>
</evidence>
<dbReference type="RefSeq" id="WP_042464351.1">
    <property type="nucleotide sequence ID" value="NZ_CP015421.1"/>
</dbReference>